<dbReference type="PANTHER" id="PTHR42103:SF2">
    <property type="entry name" value="AB HYDROLASE-1 DOMAIN-CONTAINING PROTEIN"/>
    <property type="match status" value="1"/>
</dbReference>
<gene>
    <name evidence="2" type="ORF">WKW80_36190</name>
</gene>
<evidence type="ECO:0000259" key="1">
    <source>
        <dbReference type="Pfam" id="PF12146"/>
    </source>
</evidence>
<dbReference type="InterPro" id="IPR029058">
    <property type="entry name" value="AB_hydrolase_fold"/>
</dbReference>
<keyword evidence="3" id="KW-1185">Reference proteome</keyword>
<reference evidence="2 3" key="1">
    <citation type="submission" date="2024-03" db="EMBL/GenBank/DDBJ databases">
        <title>Novel species of the genus Variovorax.</title>
        <authorList>
            <person name="Liu Q."/>
            <person name="Xin Y.-H."/>
        </authorList>
    </citation>
    <scope>NUCLEOTIDE SEQUENCE [LARGE SCALE GENOMIC DNA]</scope>
    <source>
        <strain evidence="2 3">KACC 18501</strain>
    </source>
</reference>
<organism evidence="2 3">
    <name type="scientific">Variovorax humicola</name>
    <dbReference type="NCBI Taxonomy" id="1769758"/>
    <lineage>
        <taxon>Bacteria</taxon>
        <taxon>Pseudomonadati</taxon>
        <taxon>Pseudomonadota</taxon>
        <taxon>Betaproteobacteria</taxon>
        <taxon>Burkholderiales</taxon>
        <taxon>Comamonadaceae</taxon>
        <taxon>Variovorax</taxon>
    </lineage>
</organism>
<name>A0ABU8WBR0_9BURK</name>
<dbReference type="RefSeq" id="WP_340368389.1">
    <property type="nucleotide sequence ID" value="NZ_JBBKZV010000065.1"/>
</dbReference>
<evidence type="ECO:0000313" key="3">
    <source>
        <dbReference type="Proteomes" id="UP001363010"/>
    </source>
</evidence>
<protein>
    <submittedName>
        <fullName evidence="2">Alpha/beta fold hydrolase</fullName>
    </submittedName>
</protein>
<evidence type="ECO:0000313" key="2">
    <source>
        <dbReference type="EMBL" id="MEJ8827363.1"/>
    </source>
</evidence>
<dbReference type="PANTHER" id="PTHR42103">
    <property type="entry name" value="ALPHA/BETA-HYDROLASES SUPERFAMILY PROTEIN"/>
    <property type="match status" value="1"/>
</dbReference>
<keyword evidence="2" id="KW-0378">Hydrolase</keyword>
<proteinExistence type="predicted"/>
<dbReference type="EMBL" id="JBBKZV010000065">
    <property type="protein sequence ID" value="MEJ8827363.1"/>
    <property type="molecule type" value="Genomic_DNA"/>
</dbReference>
<dbReference type="GO" id="GO:0016787">
    <property type="term" value="F:hydrolase activity"/>
    <property type="evidence" value="ECO:0007669"/>
    <property type="project" value="UniProtKB-KW"/>
</dbReference>
<dbReference type="Pfam" id="PF12146">
    <property type="entry name" value="Hydrolase_4"/>
    <property type="match status" value="1"/>
</dbReference>
<sequence length="222" mass="23341">MAQAHFETGTILVDGPVGAMEVMVDAPIDAPRGIAVLTHPQPLLGGNSMHKIPHLLAKAMRDAGWLVARPNFRGVGASHGTHDGGIGETDDVLALVAQLRSAHPALPLALVGFSFGAFVQSRVARRLADRNEPARRVVLAGMPAGEVEGRRQYAPDTGLPDALIVHGENDTRVALSAVLDWARPQGQPVMVVPGADHFFTGRLPVLRSLVLSHLAGALGDPS</sequence>
<dbReference type="Gene3D" id="3.40.50.1820">
    <property type="entry name" value="alpha/beta hydrolase"/>
    <property type="match status" value="1"/>
</dbReference>
<comment type="caution">
    <text evidence="2">The sequence shown here is derived from an EMBL/GenBank/DDBJ whole genome shotgun (WGS) entry which is preliminary data.</text>
</comment>
<feature type="domain" description="Serine aminopeptidase S33" evidence="1">
    <location>
        <begin position="49"/>
        <end position="141"/>
    </location>
</feature>
<accession>A0ABU8WBR0</accession>
<dbReference type="Proteomes" id="UP001363010">
    <property type="component" value="Unassembled WGS sequence"/>
</dbReference>
<dbReference type="SUPFAM" id="SSF53474">
    <property type="entry name" value="alpha/beta-Hydrolases"/>
    <property type="match status" value="1"/>
</dbReference>
<dbReference type="InterPro" id="IPR022742">
    <property type="entry name" value="Hydrolase_4"/>
</dbReference>